<accession>X1UNU1</accession>
<evidence type="ECO:0000313" key="1">
    <source>
        <dbReference type="EMBL" id="GAJ05272.1"/>
    </source>
</evidence>
<comment type="caution">
    <text evidence="1">The sequence shown here is derived from an EMBL/GenBank/DDBJ whole genome shotgun (WGS) entry which is preliminary data.</text>
</comment>
<dbReference type="EMBL" id="BARW01026422">
    <property type="protein sequence ID" value="GAJ05272.1"/>
    <property type="molecule type" value="Genomic_DNA"/>
</dbReference>
<protein>
    <submittedName>
        <fullName evidence="1">Uncharacterized protein</fullName>
    </submittedName>
</protein>
<feature type="non-terminal residue" evidence="1">
    <location>
        <position position="1"/>
    </location>
</feature>
<sequence>LVLGNCTETIIDSNSRNINISFIPLSQIRWASSNDSWDSTQNVTNDDYSWNFNITVTDTVNFSSWINDEYGVYKYTSISPAQDWVDVNAAPGFSDTSNIVTITYSSNYNFNMTIYFEENLINTSRGDNIPIANNVQILAAADPNDDITSDVTFLGIGEVNAVDIYNDSGIFSLNNISQTVDVQFSLYIPLGTLGGRYTARVATKIIQD</sequence>
<proteinExistence type="predicted"/>
<dbReference type="AlphaFoldDB" id="X1UNU1"/>
<name>X1UNU1_9ZZZZ</name>
<gene>
    <name evidence="1" type="ORF">S12H4_43101</name>
</gene>
<organism evidence="1">
    <name type="scientific">marine sediment metagenome</name>
    <dbReference type="NCBI Taxonomy" id="412755"/>
    <lineage>
        <taxon>unclassified sequences</taxon>
        <taxon>metagenomes</taxon>
        <taxon>ecological metagenomes</taxon>
    </lineage>
</organism>
<reference evidence="1" key="1">
    <citation type="journal article" date="2014" name="Front. Microbiol.">
        <title>High frequency of phylogenetically diverse reductive dehalogenase-homologous genes in deep subseafloor sedimentary metagenomes.</title>
        <authorList>
            <person name="Kawai M."/>
            <person name="Futagami T."/>
            <person name="Toyoda A."/>
            <person name="Takaki Y."/>
            <person name="Nishi S."/>
            <person name="Hori S."/>
            <person name="Arai W."/>
            <person name="Tsubouchi T."/>
            <person name="Morono Y."/>
            <person name="Uchiyama I."/>
            <person name="Ito T."/>
            <person name="Fujiyama A."/>
            <person name="Inagaki F."/>
            <person name="Takami H."/>
        </authorList>
    </citation>
    <scope>NUCLEOTIDE SEQUENCE</scope>
    <source>
        <strain evidence="1">Expedition CK06-06</strain>
    </source>
</reference>